<evidence type="ECO:0000313" key="1">
    <source>
        <dbReference type="EMBL" id="PZO56048.1"/>
    </source>
</evidence>
<name>A0A2W4ZMG2_9CYAN</name>
<accession>A0A2W4ZMG2</accession>
<dbReference type="Proteomes" id="UP000249794">
    <property type="component" value="Unassembled WGS sequence"/>
</dbReference>
<organism evidence="1 2">
    <name type="scientific">Phormidesmis priestleyi</name>
    <dbReference type="NCBI Taxonomy" id="268141"/>
    <lineage>
        <taxon>Bacteria</taxon>
        <taxon>Bacillati</taxon>
        <taxon>Cyanobacteriota</taxon>
        <taxon>Cyanophyceae</taxon>
        <taxon>Leptolyngbyales</taxon>
        <taxon>Leptolyngbyaceae</taxon>
        <taxon>Phormidesmis</taxon>
    </lineage>
</organism>
<sequence length="80" mass="9319">MYGISLEVLTFEEWVKEQFERASTEKATLGQELSVAWITAYTESLAQQRREIAPIDEPCYQWLLKMDDILNKDMPSTPSF</sequence>
<dbReference type="EMBL" id="QBMP01000083">
    <property type="protein sequence ID" value="PZO56048.1"/>
    <property type="molecule type" value="Genomic_DNA"/>
</dbReference>
<gene>
    <name evidence="1" type="ORF">DCF15_09700</name>
</gene>
<reference evidence="2" key="1">
    <citation type="submission" date="2018-04" db="EMBL/GenBank/DDBJ databases">
        <authorList>
            <person name="Cornet L."/>
        </authorList>
    </citation>
    <scope>NUCLEOTIDE SEQUENCE [LARGE SCALE GENOMIC DNA]</scope>
</reference>
<reference evidence="1 2" key="2">
    <citation type="submission" date="2018-06" db="EMBL/GenBank/DDBJ databases">
        <title>Metagenomic assembly of (sub)arctic Cyanobacteria and their associated microbiome from non-axenic cultures.</title>
        <authorList>
            <person name="Baurain D."/>
        </authorList>
    </citation>
    <scope>NUCLEOTIDE SEQUENCE [LARGE SCALE GENOMIC DNA]</scope>
    <source>
        <strain evidence="1">ULC027bin1</strain>
    </source>
</reference>
<dbReference type="AlphaFoldDB" id="A0A2W4ZMG2"/>
<protein>
    <submittedName>
        <fullName evidence="1">Uncharacterized protein</fullName>
    </submittedName>
</protein>
<evidence type="ECO:0000313" key="2">
    <source>
        <dbReference type="Proteomes" id="UP000249794"/>
    </source>
</evidence>
<proteinExistence type="predicted"/>
<comment type="caution">
    <text evidence="1">The sequence shown here is derived from an EMBL/GenBank/DDBJ whole genome shotgun (WGS) entry which is preliminary data.</text>
</comment>